<dbReference type="PROSITE" id="PS50966">
    <property type="entry name" value="ZF_SWIM"/>
    <property type="match status" value="2"/>
</dbReference>
<proteinExistence type="predicted"/>
<evidence type="ECO:0000259" key="2">
    <source>
        <dbReference type="PROSITE" id="PS50966"/>
    </source>
</evidence>
<dbReference type="GO" id="GO:0008270">
    <property type="term" value="F:zinc ion binding"/>
    <property type="evidence" value="ECO:0007669"/>
    <property type="project" value="UniProtKB-KW"/>
</dbReference>
<dbReference type="InterPro" id="IPR007527">
    <property type="entry name" value="Znf_SWIM"/>
</dbReference>
<protein>
    <recommendedName>
        <fullName evidence="2">SWIM-type domain-containing protein</fullName>
    </recommendedName>
</protein>
<reference evidence="3" key="2">
    <citation type="submission" date="2021-04" db="EMBL/GenBank/DDBJ databases">
        <authorList>
            <person name="Gilroy R."/>
        </authorList>
    </citation>
    <scope>NUCLEOTIDE SEQUENCE</scope>
    <source>
        <strain evidence="3">CHK180-15479</strain>
    </source>
</reference>
<dbReference type="Proteomes" id="UP000823910">
    <property type="component" value="Unassembled WGS sequence"/>
</dbReference>
<feature type="domain" description="SWIM-type" evidence="2">
    <location>
        <begin position="193"/>
        <end position="223"/>
    </location>
</feature>
<sequence>MDELKTQLKQADDAYLAGLSNKGTVKRAHKDLEQETPEVLWDESGNEVQVTFKEAVCRIRAPLGSSTCSCPSRSICRHVTAAILWVRGILEKEETAGSEAAEAVPGAASSRAVEAAPGSASFEAAPEQEPDPASALSAALEKALLAVPLDRLKRACRNKAYREFAARAEAGELPSLSMGSVITVRFPWAEQVVKLLYPLEYSSCTCRSRELCSHKAQAILAFQIRRKAITAEMLKAREEEAGSWDKEAVLRAARSIKEGIRLQLFTGLSRLSPEAAQSMERLAVISHGAGLASFETGFRSAAAEYEQYFSRSASFCGERLLARLLSLYDRACSLEKTRDRDTFQRLAGTFRDTYEPVPRLQLTAVGSRHVKSKAGYEGEKYYFLETGQHRWYTWMDVRPTFYEGVRRRPAGRDGGQLAPWGLNCSREKMMELEFALTQAKAAQDGRLSVSRETKSEILGTRRLDRPEIREMVFWDYRALLRDLEQKEQRADQMSGPEEKSGESLALVGAARIREGTFDTVRQRFSMELFDPAGRRIQAAVNYSKEEKLTIQVLERLAKRLGEPRDAGEGNVAEEIPKGEISQGETSRERNPGLIFFGIPYLEDGRLCLYPIEYFECIRGDMPKGRDEGQSKEKETAQIPGYSAEDGAVGKVAPATVKTLERFLDEMEETLADLFRSGLLSPQEELLAGLSRLGQESRAMGLSRAGKELARLEAILEKERHQLKPNPEPAIGPWMELMEYVRLGKQRTAFDLAHLELYAEQESLLREGESGRTTI</sequence>
<comment type="caution">
    <text evidence="3">The sequence shown here is derived from an EMBL/GenBank/DDBJ whole genome shotgun (WGS) entry which is preliminary data.</text>
</comment>
<reference evidence="3" key="1">
    <citation type="journal article" date="2021" name="PeerJ">
        <title>Extensive microbial diversity within the chicken gut microbiome revealed by metagenomics and culture.</title>
        <authorList>
            <person name="Gilroy R."/>
            <person name="Ravi A."/>
            <person name="Getino M."/>
            <person name="Pursley I."/>
            <person name="Horton D.L."/>
            <person name="Alikhan N.F."/>
            <person name="Baker D."/>
            <person name="Gharbi K."/>
            <person name="Hall N."/>
            <person name="Watson M."/>
            <person name="Adriaenssens E.M."/>
            <person name="Foster-Nyarko E."/>
            <person name="Jarju S."/>
            <person name="Secka A."/>
            <person name="Antonio M."/>
            <person name="Oren A."/>
            <person name="Chaudhuri R.R."/>
            <person name="La Ragione R."/>
            <person name="Hildebrand F."/>
            <person name="Pallen M.J."/>
        </authorList>
    </citation>
    <scope>NUCLEOTIDE SEQUENCE</scope>
    <source>
        <strain evidence="3">CHK180-15479</strain>
    </source>
</reference>
<feature type="domain" description="SWIM-type" evidence="2">
    <location>
        <begin position="46"/>
        <end position="87"/>
    </location>
</feature>
<keyword evidence="1" id="KW-0862">Zinc</keyword>
<dbReference type="AlphaFoldDB" id="A0A9D2N0S5"/>
<accession>A0A9D2N0S5</accession>
<organism evidence="3 4">
    <name type="scientific">Candidatus Enterocloster excrementipullorum</name>
    <dbReference type="NCBI Taxonomy" id="2838559"/>
    <lineage>
        <taxon>Bacteria</taxon>
        <taxon>Bacillati</taxon>
        <taxon>Bacillota</taxon>
        <taxon>Clostridia</taxon>
        <taxon>Lachnospirales</taxon>
        <taxon>Lachnospiraceae</taxon>
        <taxon>Enterocloster</taxon>
    </lineage>
</organism>
<gene>
    <name evidence="3" type="ORF">H9704_12175</name>
</gene>
<evidence type="ECO:0000256" key="1">
    <source>
        <dbReference type="PROSITE-ProRule" id="PRU00325"/>
    </source>
</evidence>
<evidence type="ECO:0000313" key="4">
    <source>
        <dbReference type="Proteomes" id="UP000823910"/>
    </source>
</evidence>
<evidence type="ECO:0000313" key="3">
    <source>
        <dbReference type="EMBL" id="HJC06888.1"/>
    </source>
</evidence>
<keyword evidence="1" id="KW-0479">Metal-binding</keyword>
<dbReference type="EMBL" id="DWWT01000065">
    <property type="protein sequence ID" value="HJC06888.1"/>
    <property type="molecule type" value="Genomic_DNA"/>
</dbReference>
<keyword evidence="1" id="KW-0863">Zinc-finger</keyword>
<name>A0A9D2N0S5_9FIRM</name>